<organism evidence="3 4">
    <name type="scientific">Aureimonas endophytica</name>
    <dbReference type="NCBI Taxonomy" id="2027858"/>
    <lineage>
        <taxon>Bacteria</taxon>
        <taxon>Pseudomonadati</taxon>
        <taxon>Pseudomonadota</taxon>
        <taxon>Alphaproteobacteria</taxon>
        <taxon>Hyphomicrobiales</taxon>
        <taxon>Aurantimonadaceae</taxon>
        <taxon>Aureimonas</taxon>
    </lineage>
</organism>
<reference evidence="3" key="1">
    <citation type="journal article" date="2014" name="Int. J. Syst. Evol. Microbiol.">
        <title>Complete genome sequence of Corynebacterium casei LMG S-19264T (=DSM 44701T), isolated from a smear-ripened cheese.</title>
        <authorList>
            <consortium name="US DOE Joint Genome Institute (JGI-PGF)"/>
            <person name="Walter F."/>
            <person name="Albersmeier A."/>
            <person name="Kalinowski J."/>
            <person name="Ruckert C."/>
        </authorList>
    </citation>
    <scope>NUCLEOTIDE SEQUENCE</scope>
    <source>
        <strain evidence="3">CGMCC 1.15367</strain>
    </source>
</reference>
<dbReference type="Proteomes" id="UP000644699">
    <property type="component" value="Unassembled WGS sequence"/>
</dbReference>
<protein>
    <submittedName>
        <fullName evidence="3">Uncharacterized protein</fullName>
    </submittedName>
</protein>
<dbReference type="EMBL" id="BMIQ01000002">
    <property type="protein sequence ID" value="GGE00729.1"/>
    <property type="molecule type" value="Genomic_DNA"/>
</dbReference>
<feature type="compositionally biased region" description="Basic and acidic residues" evidence="1">
    <location>
        <begin position="85"/>
        <end position="104"/>
    </location>
</feature>
<feature type="region of interest" description="Disordered" evidence="1">
    <location>
        <begin position="124"/>
        <end position="145"/>
    </location>
</feature>
<evidence type="ECO:0000256" key="1">
    <source>
        <dbReference type="SAM" id="MobiDB-lite"/>
    </source>
</evidence>
<feature type="chain" id="PRO_5037494284" evidence="2">
    <location>
        <begin position="19"/>
        <end position="145"/>
    </location>
</feature>
<sequence>MRTAATLFLLCLAAPAGAQSLMPGPASPGRYEMQPIEGGVARLDTVTGEVSLCRLERGNLNCRPADESDEAAPSSPEGRQAAPLEDSRRDDEGDDARDARTDAELDRAIGCVKRVFRAFRDLAHEFEDEDRDRRGTADEPGPDRT</sequence>
<evidence type="ECO:0000256" key="2">
    <source>
        <dbReference type="SAM" id="SignalP"/>
    </source>
</evidence>
<dbReference type="AlphaFoldDB" id="A0A916ZK85"/>
<keyword evidence="2" id="KW-0732">Signal</keyword>
<proteinExistence type="predicted"/>
<evidence type="ECO:0000313" key="4">
    <source>
        <dbReference type="Proteomes" id="UP000644699"/>
    </source>
</evidence>
<name>A0A916ZK85_9HYPH</name>
<gene>
    <name evidence="3" type="ORF">GCM10011390_19440</name>
</gene>
<comment type="caution">
    <text evidence="3">The sequence shown here is derived from an EMBL/GenBank/DDBJ whole genome shotgun (WGS) entry which is preliminary data.</text>
</comment>
<dbReference type="RefSeq" id="WP_188908003.1">
    <property type="nucleotide sequence ID" value="NZ_BMIQ01000002.1"/>
</dbReference>
<feature type="signal peptide" evidence="2">
    <location>
        <begin position="1"/>
        <end position="18"/>
    </location>
</feature>
<keyword evidence="4" id="KW-1185">Reference proteome</keyword>
<evidence type="ECO:0000313" key="3">
    <source>
        <dbReference type="EMBL" id="GGE00729.1"/>
    </source>
</evidence>
<feature type="region of interest" description="Disordered" evidence="1">
    <location>
        <begin position="61"/>
        <end position="104"/>
    </location>
</feature>
<reference evidence="3" key="2">
    <citation type="submission" date="2020-09" db="EMBL/GenBank/DDBJ databases">
        <authorList>
            <person name="Sun Q."/>
            <person name="Zhou Y."/>
        </authorList>
    </citation>
    <scope>NUCLEOTIDE SEQUENCE</scope>
    <source>
        <strain evidence="3">CGMCC 1.15367</strain>
    </source>
</reference>
<accession>A0A916ZK85</accession>